<protein>
    <recommendedName>
        <fullName evidence="6">NACHT domain-containing protein</fullName>
    </recommendedName>
</protein>
<feature type="domain" description="Nephrocystin 3-like N-terminal" evidence="2">
    <location>
        <begin position="64"/>
        <end position="218"/>
    </location>
</feature>
<comment type="caution">
    <text evidence="4">The sequence shown here is derived from an EMBL/GenBank/DDBJ whole genome shotgun (WGS) entry which is preliminary data.</text>
</comment>
<dbReference type="Pfam" id="PF24883">
    <property type="entry name" value="NPHP3_N"/>
    <property type="match status" value="1"/>
</dbReference>
<dbReference type="Proteomes" id="UP000777438">
    <property type="component" value="Unassembled WGS sequence"/>
</dbReference>
<reference evidence="4 5" key="1">
    <citation type="journal article" date="2021" name="Nat. Commun.">
        <title>Genetic determinants of endophytism in the Arabidopsis root mycobiome.</title>
        <authorList>
            <person name="Mesny F."/>
            <person name="Miyauchi S."/>
            <person name="Thiergart T."/>
            <person name="Pickel B."/>
            <person name="Atanasova L."/>
            <person name="Karlsson M."/>
            <person name="Huettel B."/>
            <person name="Barry K.W."/>
            <person name="Haridas S."/>
            <person name="Chen C."/>
            <person name="Bauer D."/>
            <person name="Andreopoulos W."/>
            <person name="Pangilinan J."/>
            <person name="LaButti K."/>
            <person name="Riley R."/>
            <person name="Lipzen A."/>
            <person name="Clum A."/>
            <person name="Drula E."/>
            <person name="Henrissat B."/>
            <person name="Kohler A."/>
            <person name="Grigoriev I.V."/>
            <person name="Martin F.M."/>
            <person name="Hacquard S."/>
        </authorList>
    </citation>
    <scope>NUCLEOTIDE SEQUENCE [LARGE SCALE GENOMIC DNA]</scope>
    <source>
        <strain evidence="4 5">MPI-CAGE-CH-0241</strain>
    </source>
</reference>
<sequence length="672" mass="75846">MDPLNAVSLAACVVQFTDFTIRLFSEAHDVYKSASGQTSQTVALSAVAADLSLLSEEIEKQSQNPGCGKSTLMKFILKDERLHRHLRARSKDRQIALASFYFWAAGTDMRTSQEGLLRTLLHQLLRQLRHLVPIACPRRWNLFKIFGPDALRLFPEWSWRELLEGFSILASESGKDFCIALFIDGLDEFHGNHETLVNFIQALHEHGQGDVKVCVSSRPWNVFVDAYKRNPSLQVQDLTKGDIGLFVREKFQQRQGFRELQEVFPVDAREIMDGVVEKAQGVFLWVSIVVRLLLTSLTEGDKLSALKKLLESLPDDLSQLYQGIWNRVQPQYLPNASQFFQIHKASLTTTLQATTLWFADEEFALDLDVNATLSAKKSHIVDSIKRRLNSRTKGILEVTPQDTIEYLHRTAHDWVRGIWKDVLAQSPPGFDPYLALLKASVAQYRGKRSGIAKDFWQGILGSSPHKEFWQEILGLMNYAARIDDSPASTAVLVQALDMLDATATQHGAGLAPAGRHWSSTQAVNSLDNTFIGLAAQFAVLPYVREKVLSRPQLMQSNPGTISLLENAIFDSRYFMDEPDVRLNARTQTSTITTRRLELVRFLLETNPKLDRNGLQLAKLVRERPFIMSPCVDRDGEAVDYWDAVAALLPQNERSVRSTINRPLQTPPRTGHL</sequence>
<evidence type="ECO:0000256" key="1">
    <source>
        <dbReference type="ARBA" id="ARBA00022737"/>
    </source>
</evidence>
<dbReference type="SUPFAM" id="SSF52540">
    <property type="entry name" value="P-loop containing nucleoside triphosphate hydrolases"/>
    <property type="match status" value="1"/>
</dbReference>
<dbReference type="PANTHER" id="PTHR10039">
    <property type="entry name" value="AMELOGENIN"/>
    <property type="match status" value="1"/>
</dbReference>
<dbReference type="InterPro" id="IPR027417">
    <property type="entry name" value="P-loop_NTPase"/>
</dbReference>
<feature type="domain" description="DUF7791" evidence="3">
    <location>
        <begin position="328"/>
        <end position="445"/>
    </location>
</feature>
<dbReference type="InterPro" id="IPR056884">
    <property type="entry name" value="NPHP3-like_N"/>
</dbReference>
<accession>A0A9P8W0A8</accession>
<keyword evidence="5" id="KW-1185">Reference proteome</keyword>
<dbReference type="InterPro" id="IPR056693">
    <property type="entry name" value="DUF7791"/>
</dbReference>
<dbReference type="Pfam" id="PF25053">
    <property type="entry name" value="DUF7791"/>
    <property type="match status" value="1"/>
</dbReference>
<dbReference type="Gene3D" id="3.40.50.300">
    <property type="entry name" value="P-loop containing nucleotide triphosphate hydrolases"/>
    <property type="match status" value="1"/>
</dbReference>
<proteinExistence type="predicted"/>
<evidence type="ECO:0000259" key="2">
    <source>
        <dbReference type="Pfam" id="PF24883"/>
    </source>
</evidence>
<dbReference type="OrthoDB" id="443402at2759"/>
<dbReference type="AlphaFoldDB" id="A0A9P8W0A8"/>
<organism evidence="4 5">
    <name type="scientific">Thelonectria olida</name>
    <dbReference type="NCBI Taxonomy" id="1576542"/>
    <lineage>
        <taxon>Eukaryota</taxon>
        <taxon>Fungi</taxon>
        <taxon>Dikarya</taxon>
        <taxon>Ascomycota</taxon>
        <taxon>Pezizomycotina</taxon>
        <taxon>Sordariomycetes</taxon>
        <taxon>Hypocreomycetidae</taxon>
        <taxon>Hypocreales</taxon>
        <taxon>Nectriaceae</taxon>
        <taxon>Thelonectria</taxon>
    </lineage>
</organism>
<evidence type="ECO:0000259" key="3">
    <source>
        <dbReference type="Pfam" id="PF25053"/>
    </source>
</evidence>
<dbReference type="EMBL" id="JAGPYM010000015">
    <property type="protein sequence ID" value="KAH6886795.1"/>
    <property type="molecule type" value="Genomic_DNA"/>
</dbReference>
<gene>
    <name evidence="4" type="ORF">B0T10DRAFT_575116</name>
</gene>
<dbReference type="PANTHER" id="PTHR10039:SF5">
    <property type="entry name" value="NACHT DOMAIN-CONTAINING PROTEIN"/>
    <property type="match status" value="1"/>
</dbReference>
<evidence type="ECO:0000313" key="5">
    <source>
        <dbReference type="Proteomes" id="UP000777438"/>
    </source>
</evidence>
<evidence type="ECO:0008006" key="6">
    <source>
        <dbReference type="Google" id="ProtNLM"/>
    </source>
</evidence>
<keyword evidence="1" id="KW-0677">Repeat</keyword>
<name>A0A9P8W0A8_9HYPO</name>
<evidence type="ECO:0000313" key="4">
    <source>
        <dbReference type="EMBL" id="KAH6886795.1"/>
    </source>
</evidence>